<comment type="subcellular location">
    <subcellularLocation>
        <location evidence="1">Cytoplasm</location>
    </subcellularLocation>
</comment>
<keyword evidence="7" id="KW-1185">Reference proteome</keyword>
<accession>A0A6A6GUX8</accession>
<dbReference type="EMBL" id="ML991865">
    <property type="protein sequence ID" value="KAF2229388.1"/>
    <property type="molecule type" value="Genomic_DNA"/>
</dbReference>
<protein>
    <submittedName>
        <fullName evidence="6">Amino-acid N-acetyltransferas-like protein subunit Mak10</fullName>
    </submittedName>
</protein>
<proteinExistence type="inferred from homology"/>
<reference evidence="6" key="1">
    <citation type="journal article" date="2020" name="Stud. Mycol.">
        <title>101 Dothideomycetes genomes: a test case for predicting lifestyles and emergence of pathogens.</title>
        <authorList>
            <person name="Haridas S."/>
            <person name="Albert R."/>
            <person name="Binder M."/>
            <person name="Bloem J."/>
            <person name="Labutti K."/>
            <person name="Salamov A."/>
            <person name="Andreopoulos B."/>
            <person name="Baker S."/>
            <person name="Barry K."/>
            <person name="Bills G."/>
            <person name="Bluhm B."/>
            <person name="Cannon C."/>
            <person name="Castanera R."/>
            <person name="Culley D."/>
            <person name="Daum C."/>
            <person name="Ezra D."/>
            <person name="Gonzalez J."/>
            <person name="Henrissat B."/>
            <person name="Kuo A."/>
            <person name="Liang C."/>
            <person name="Lipzen A."/>
            <person name="Lutzoni F."/>
            <person name="Magnuson J."/>
            <person name="Mondo S."/>
            <person name="Nolan M."/>
            <person name="Ohm R."/>
            <person name="Pangilinan J."/>
            <person name="Park H.-J."/>
            <person name="Ramirez L."/>
            <person name="Alfaro M."/>
            <person name="Sun H."/>
            <person name="Tritt A."/>
            <person name="Yoshinaga Y."/>
            <person name="Zwiers L.-H."/>
            <person name="Turgeon B."/>
            <person name="Goodwin S."/>
            <person name="Spatafora J."/>
            <person name="Crous P."/>
            <person name="Grigoriev I."/>
        </authorList>
    </citation>
    <scope>NUCLEOTIDE SEQUENCE</scope>
    <source>
        <strain evidence="6">Tuck. ex Michener</strain>
    </source>
</reference>
<evidence type="ECO:0000259" key="4">
    <source>
        <dbReference type="Pfam" id="PF04112"/>
    </source>
</evidence>
<dbReference type="OrthoDB" id="269405at2759"/>
<dbReference type="GO" id="GO:0031417">
    <property type="term" value="C:NatC complex"/>
    <property type="evidence" value="ECO:0007669"/>
    <property type="project" value="InterPro"/>
</dbReference>
<dbReference type="Pfam" id="PF04112">
    <property type="entry name" value="Mak10"/>
    <property type="match status" value="1"/>
</dbReference>
<comment type="similarity">
    <text evidence="2">Belongs to the MAK10 family.</text>
</comment>
<evidence type="ECO:0000256" key="2">
    <source>
        <dbReference type="ARBA" id="ARBA00006289"/>
    </source>
</evidence>
<dbReference type="InterPro" id="IPR057982">
    <property type="entry name" value="TPR_NAA35"/>
</dbReference>
<evidence type="ECO:0000256" key="3">
    <source>
        <dbReference type="ARBA" id="ARBA00022490"/>
    </source>
</evidence>
<dbReference type="InterPro" id="IPR007244">
    <property type="entry name" value="Naa35_N"/>
</dbReference>
<name>A0A6A6GUX8_VIRVR</name>
<sequence>MPSLTCESPNLHFSAHSAASRLRIDNSQESPTEYSFVTPEGTSAIPKPPKSGPSFHDITTTFQAASIALRPGQLVKDEFFTLFESVGALEIMDPKMDSGCLEAGEMLEDDYDVHRELLPEEVIAVMDQILCHEMAWHQGYPLSQTVLSSVYIDRLLWPDPKMLEDANFDRKSQGLAAKYLLVDTVLRAYCMGVVKCCDHVLRKIISEHYYEEEDFATHTHNRDLLNGFEADEILLVLEQARHWMKEQSTIKPSLTKDLVARLDLRTEMLRAFSNDLPDTIIFDRIQSLVNTVRATVDVGKPVKEAFSEKIQRRLASTTPPKPVIEIGTEEAFKKLERICADLRGAQRICKIDWIDSPANLRLTINLQNFLWAFASRKPRPLPFPRAFLQSLIFSRGDNDGDGIMRRLLLADLKELTLSEDPLLDPANWKVEVPSDSRHRIAERIDSFAFRATQDYSDLFRSLCQNRCRIRRTLCHVVQTFEYLQIDAENIDSDLHALTHQAPIVNHDLSDQPLYQYPLSSWTYHQKLRQMEWIVQLGFEQDIYLPDELAGMYSFLESTVSNRINHLGRISTFLKRNQDLAYESRNGDRMSNVQKSLSWNSALIEEGAGIFYLSTALGMLYAVLNALYLIPLPPRPFSNAGFRYELRMKPFLGLSIPPIIPLEEFQERCHVVLRNPKDFEARLQSIDEAVREAKKQFASLQKRSSEDVRAIGVEESWNKGWVSSCLMACIATGLAVATLQKVQTAHCRSKMVDLTTLVGVEIPEVEERYHEWWIVPRITQVK</sequence>
<keyword evidence="3" id="KW-0963">Cytoplasm</keyword>
<evidence type="ECO:0000313" key="6">
    <source>
        <dbReference type="EMBL" id="KAF2229388.1"/>
    </source>
</evidence>
<organism evidence="6 7">
    <name type="scientific">Viridothelium virens</name>
    <name type="common">Speckled blister lichen</name>
    <name type="synonym">Trypethelium virens</name>
    <dbReference type="NCBI Taxonomy" id="1048519"/>
    <lineage>
        <taxon>Eukaryota</taxon>
        <taxon>Fungi</taxon>
        <taxon>Dikarya</taxon>
        <taxon>Ascomycota</taxon>
        <taxon>Pezizomycotina</taxon>
        <taxon>Dothideomycetes</taxon>
        <taxon>Dothideomycetes incertae sedis</taxon>
        <taxon>Trypetheliales</taxon>
        <taxon>Trypetheliaceae</taxon>
        <taxon>Viridothelium</taxon>
    </lineage>
</organism>
<evidence type="ECO:0000256" key="1">
    <source>
        <dbReference type="ARBA" id="ARBA00004496"/>
    </source>
</evidence>
<dbReference type="Proteomes" id="UP000800092">
    <property type="component" value="Unassembled WGS sequence"/>
</dbReference>
<dbReference type="PANTHER" id="PTHR21373">
    <property type="entry name" value="GLUCOSE REPRESSIBLE PROTEIN MAK10"/>
    <property type="match status" value="1"/>
</dbReference>
<dbReference type="InterPro" id="IPR057983">
    <property type="entry name" value="NAA35-like_N"/>
</dbReference>
<dbReference type="AlphaFoldDB" id="A0A6A6GUX8"/>
<gene>
    <name evidence="6" type="ORF">EV356DRAFT_527586</name>
</gene>
<feature type="domain" description="NAA35-like N-terminal" evidence="4">
    <location>
        <begin position="71"/>
        <end position="233"/>
    </location>
</feature>
<dbReference type="Pfam" id="PF25789">
    <property type="entry name" value="TPR_NAA35"/>
    <property type="match status" value="1"/>
</dbReference>
<feature type="domain" description="NAA35-like TPR repeats" evidence="5">
    <location>
        <begin position="365"/>
        <end position="705"/>
    </location>
</feature>
<evidence type="ECO:0000313" key="7">
    <source>
        <dbReference type="Proteomes" id="UP000800092"/>
    </source>
</evidence>
<dbReference type="PANTHER" id="PTHR21373:SF0">
    <property type="entry name" value="N-ALPHA-ACETYLTRANSFERASE 35, NATC AUXILIARY SUBUNIT"/>
    <property type="match status" value="1"/>
</dbReference>
<evidence type="ECO:0000259" key="5">
    <source>
        <dbReference type="Pfam" id="PF25789"/>
    </source>
</evidence>